<keyword evidence="4" id="KW-1185">Reference proteome</keyword>
<dbReference type="SUPFAM" id="SSF47413">
    <property type="entry name" value="lambda repressor-like DNA-binding domains"/>
    <property type="match status" value="1"/>
</dbReference>
<dbReference type="EMBL" id="CP088100">
    <property type="protein sequence ID" value="UFW88238.1"/>
    <property type="molecule type" value="Genomic_DNA"/>
</dbReference>
<evidence type="ECO:0000313" key="3">
    <source>
        <dbReference type="EMBL" id="UFW88238.1"/>
    </source>
</evidence>
<dbReference type="Gene3D" id="1.10.260.40">
    <property type="entry name" value="lambda repressor-like DNA-binding domains"/>
    <property type="match status" value="1"/>
</dbReference>
<dbReference type="InterPro" id="IPR010982">
    <property type="entry name" value="Lambda_DNA-bd_dom_sf"/>
</dbReference>
<dbReference type="CDD" id="cd00093">
    <property type="entry name" value="HTH_XRE"/>
    <property type="match status" value="1"/>
</dbReference>
<dbReference type="PANTHER" id="PTHR46797:SF1">
    <property type="entry name" value="METHYLPHOSPHONATE SYNTHASE"/>
    <property type="match status" value="1"/>
</dbReference>
<dbReference type="PANTHER" id="PTHR46797">
    <property type="entry name" value="HTH-TYPE TRANSCRIPTIONAL REGULATOR"/>
    <property type="match status" value="1"/>
</dbReference>
<evidence type="ECO:0000313" key="4">
    <source>
        <dbReference type="Proteomes" id="UP001430990"/>
    </source>
</evidence>
<reference evidence="3" key="1">
    <citation type="submission" date="2021-11" db="EMBL/GenBank/DDBJ databases">
        <title>Australian commercial rhizobial inoculants.</title>
        <authorList>
            <person name="Kohlmeier M.G."/>
            <person name="O'Hara G.W."/>
            <person name="Colombi E."/>
            <person name="Ramsay J.P."/>
            <person name="Terpolilli J."/>
        </authorList>
    </citation>
    <scope>NUCLEOTIDE SEQUENCE</scope>
    <source>
        <strain evidence="3">CC829</strain>
    </source>
</reference>
<dbReference type="InterPro" id="IPR050807">
    <property type="entry name" value="TransReg_Diox_bact_type"/>
</dbReference>
<name>A0ABY3QRD2_9BRAD</name>
<dbReference type="PROSITE" id="PS50943">
    <property type="entry name" value="HTH_CROC1"/>
    <property type="match status" value="1"/>
</dbReference>
<evidence type="ECO:0000259" key="2">
    <source>
        <dbReference type="PROSITE" id="PS50943"/>
    </source>
</evidence>
<dbReference type="InterPro" id="IPR001387">
    <property type="entry name" value="Cro/C1-type_HTH"/>
</dbReference>
<dbReference type="RefSeq" id="WP_231144022.1">
    <property type="nucleotide sequence ID" value="NZ_CP088100.1"/>
</dbReference>
<proteinExistence type="predicted"/>
<evidence type="ECO:0000256" key="1">
    <source>
        <dbReference type="ARBA" id="ARBA00023125"/>
    </source>
</evidence>
<keyword evidence="1" id="KW-0238">DNA-binding</keyword>
<protein>
    <submittedName>
        <fullName evidence="3">Helix-turn-helix domain-containing protein</fullName>
    </submittedName>
</protein>
<organism evidence="3 4">
    <name type="scientific">Bradyrhizobium barranii</name>
    <dbReference type="NCBI Taxonomy" id="2992140"/>
    <lineage>
        <taxon>Bacteria</taxon>
        <taxon>Pseudomonadati</taxon>
        <taxon>Pseudomonadota</taxon>
        <taxon>Alphaproteobacteria</taxon>
        <taxon>Hyphomicrobiales</taxon>
        <taxon>Nitrobacteraceae</taxon>
        <taxon>Bradyrhizobium</taxon>
    </lineage>
</organism>
<dbReference type="Proteomes" id="UP001430990">
    <property type="component" value="Chromosome"/>
</dbReference>
<gene>
    <name evidence="3" type="ORF">BjapCC829_06525</name>
</gene>
<dbReference type="Pfam" id="PF01381">
    <property type="entry name" value="HTH_3"/>
    <property type="match status" value="1"/>
</dbReference>
<dbReference type="SMART" id="SM00530">
    <property type="entry name" value="HTH_XRE"/>
    <property type="match status" value="1"/>
</dbReference>
<sequence length="117" mass="12847">MNAEATDIFRERLKAARELRGLSQSQLAARADLPPSSVSHFESGARKPSFENLKRLSAALDVTTDYLLGRADTPEASGTVGRLHRDIHNLSHDDMKLAEDFVGMLLSRANADKKGRS</sequence>
<accession>A0ABY3QRD2</accession>
<feature type="domain" description="HTH cro/C1-type" evidence="2">
    <location>
        <begin position="13"/>
        <end position="67"/>
    </location>
</feature>